<dbReference type="EMBL" id="FLUM01000001">
    <property type="protein sequence ID" value="SBV97361.1"/>
    <property type="molecule type" value="Genomic_DNA"/>
</dbReference>
<evidence type="ECO:0000313" key="4">
    <source>
        <dbReference type="EMBL" id="SBV97361.1"/>
    </source>
</evidence>
<proteinExistence type="inferred from homology"/>
<dbReference type="Gene3D" id="3.30.910.20">
    <property type="entry name" value="Skp domain"/>
    <property type="match status" value="1"/>
</dbReference>
<accession>A0A212JD52</accession>
<evidence type="ECO:0000256" key="3">
    <source>
        <dbReference type="SAM" id="SignalP"/>
    </source>
</evidence>
<dbReference type="PANTHER" id="PTHR35089">
    <property type="entry name" value="CHAPERONE PROTEIN SKP"/>
    <property type="match status" value="1"/>
</dbReference>
<protein>
    <recommendedName>
        <fullName evidence="5">Outer membrane protein</fullName>
    </recommendedName>
</protein>
<dbReference type="SMART" id="SM00935">
    <property type="entry name" value="OmpH"/>
    <property type="match status" value="1"/>
</dbReference>
<reference evidence="4" key="1">
    <citation type="submission" date="2016-04" db="EMBL/GenBank/DDBJ databases">
        <authorList>
            <person name="Evans L.H."/>
            <person name="Alamgir A."/>
            <person name="Owens N."/>
            <person name="Weber N.D."/>
            <person name="Virtaneva K."/>
            <person name="Barbian K."/>
            <person name="Babar A."/>
            <person name="Rosenke K."/>
        </authorList>
    </citation>
    <scope>NUCLEOTIDE SEQUENCE</scope>
    <source>
        <strain evidence="4">86-1</strain>
    </source>
</reference>
<comment type="similarity">
    <text evidence="1">Belongs to the Skp family.</text>
</comment>
<dbReference type="GO" id="GO:0051082">
    <property type="term" value="F:unfolded protein binding"/>
    <property type="evidence" value="ECO:0007669"/>
    <property type="project" value="InterPro"/>
</dbReference>
<keyword evidence="2 3" id="KW-0732">Signal</keyword>
<dbReference type="GO" id="GO:0050821">
    <property type="term" value="P:protein stabilization"/>
    <property type="evidence" value="ECO:0007669"/>
    <property type="project" value="TreeGrafter"/>
</dbReference>
<dbReference type="InterPro" id="IPR024930">
    <property type="entry name" value="Skp_dom_sf"/>
</dbReference>
<dbReference type="Pfam" id="PF03938">
    <property type="entry name" value="OmpH"/>
    <property type="match status" value="1"/>
</dbReference>
<evidence type="ECO:0000256" key="1">
    <source>
        <dbReference type="ARBA" id="ARBA00009091"/>
    </source>
</evidence>
<dbReference type="RefSeq" id="WP_296940216.1">
    <property type="nucleotide sequence ID" value="NZ_LT599032.1"/>
</dbReference>
<dbReference type="SUPFAM" id="SSF111384">
    <property type="entry name" value="OmpH-like"/>
    <property type="match status" value="1"/>
</dbReference>
<evidence type="ECO:0000256" key="2">
    <source>
        <dbReference type="ARBA" id="ARBA00022729"/>
    </source>
</evidence>
<evidence type="ECO:0008006" key="5">
    <source>
        <dbReference type="Google" id="ProtNLM"/>
    </source>
</evidence>
<dbReference type="PANTHER" id="PTHR35089:SF1">
    <property type="entry name" value="CHAPERONE PROTEIN SKP"/>
    <property type="match status" value="1"/>
</dbReference>
<dbReference type="InterPro" id="IPR005632">
    <property type="entry name" value="Chaperone_Skp"/>
</dbReference>
<sequence>MFKKLILLLIVIAPMSMFAQDKIAYINANEIFSKMPELKDVETKLAAKSETIKKNAAAIEAEYTKKVEEFQKDTTNLTESVLLDRQTQLDGLRDRYQNFIQTSQAEFEKEQQTLITPIQQKMRQAIKDVGDENNYAYILDAATLLHIGSHATDASKMVKTKLGITD</sequence>
<gene>
    <name evidence="4" type="ORF">KL86DYS1_11889</name>
</gene>
<name>A0A212JD52_9BACT</name>
<feature type="signal peptide" evidence="3">
    <location>
        <begin position="1"/>
        <end position="19"/>
    </location>
</feature>
<organism evidence="4">
    <name type="scientific">uncultured Dysgonomonas sp</name>
    <dbReference type="NCBI Taxonomy" id="206096"/>
    <lineage>
        <taxon>Bacteria</taxon>
        <taxon>Pseudomonadati</taxon>
        <taxon>Bacteroidota</taxon>
        <taxon>Bacteroidia</taxon>
        <taxon>Bacteroidales</taxon>
        <taxon>Dysgonomonadaceae</taxon>
        <taxon>Dysgonomonas</taxon>
        <taxon>environmental samples</taxon>
    </lineage>
</organism>
<dbReference type="GO" id="GO:0005829">
    <property type="term" value="C:cytosol"/>
    <property type="evidence" value="ECO:0007669"/>
    <property type="project" value="TreeGrafter"/>
</dbReference>
<feature type="chain" id="PRO_5013030170" description="Outer membrane protein" evidence="3">
    <location>
        <begin position="20"/>
        <end position="166"/>
    </location>
</feature>
<dbReference type="AlphaFoldDB" id="A0A212JD52"/>